<protein>
    <recommendedName>
        <fullName evidence="3">ABM domain-containing protein</fullName>
    </recommendedName>
</protein>
<comment type="caution">
    <text evidence="1">The sequence shown here is derived from an EMBL/GenBank/DDBJ whole genome shotgun (WGS) entry which is preliminary data.</text>
</comment>
<reference evidence="1" key="1">
    <citation type="journal article" date="2021" name="IMA Fungus">
        <title>Genomic characterization of three marine fungi, including Emericellopsis atlantica sp. nov. with signatures of a generalist lifestyle and marine biomass degradation.</title>
        <authorList>
            <person name="Hagestad O.C."/>
            <person name="Hou L."/>
            <person name="Andersen J.H."/>
            <person name="Hansen E.H."/>
            <person name="Altermark B."/>
            <person name="Li C."/>
            <person name="Kuhnert E."/>
            <person name="Cox R.J."/>
            <person name="Crous P.W."/>
            <person name="Spatafora J.W."/>
            <person name="Lail K."/>
            <person name="Amirebrahimi M."/>
            <person name="Lipzen A."/>
            <person name="Pangilinan J."/>
            <person name="Andreopoulos W."/>
            <person name="Hayes R.D."/>
            <person name="Ng V."/>
            <person name="Grigoriev I.V."/>
            <person name="Jackson S.A."/>
            <person name="Sutton T.D.S."/>
            <person name="Dobson A.D.W."/>
            <person name="Rama T."/>
        </authorList>
    </citation>
    <scope>NUCLEOTIDE SEQUENCE</scope>
    <source>
        <strain evidence="1">TRa018bII</strain>
    </source>
</reference>
<accession>A0A9P7YD97</accession>
<proteinExistence type="predicted"/>
<organism evidence="1 2">
    <name type="scientific">Amylocarpus encephaloides</name>
    <dbReference type="NCBI Taxonomy" id="45428"/>
    <lineage>
        <taxon>Eukaryota</taxon>
        <taxon>Fungi</taxon>
        <taxon>Dikarya</taxon>
        <taxon>Ascomycota</taxon>
        <taxon>Pezizomycotina</taxon>
        <taxon>Leotiomycetes</taxon>
        <taxon>Helotiales</taxon>
        <taxon>Helotiales incertae sedis</taxon>
        <taxon>Amylocarpus</taxon>
    </lineage>
</organism>
<gene>
    <name evidence="1" type="ORF">BJ875DRAFT_134758</name>
</gene>
<sequence length="225" mass="25240">MAVAEIIHFPSTSTNENSADDRIQKAIQALKKVENPQHCVLGTQILDRSAIQITSEWDGIEDYLNFSTTPEFSSFIRSVGNLFGEPRNIFHVALDSPAFGPNGPATANVVEFVQVYFPASRVTPDFEKQIEADFSRFEGIFRRAANGDVGLALGWVVEEQEHGDITDEKAKCFFVVRGWESMDLFEQSIKHDAYKEAIPLLLAWNVPFTMWHVERRALGGSEMVA</sequence>
<evidence type="ECO:0000313" key="2">
    <source>
        <dbReference type="Proteomes" id="UP000824998"/>
    </source>
</evidence>
<evidence type="ECO:0000313" key="1">
    <source>
        <dbReference type="EMBL" id="KAG9230975.1"/>
    </source>
</evidence>
<dbReference type="AlphaFoldDB" id="A0A9P7YD97"/>
<name>A0A9P7YD97_9HELO</name>
<dbReference type="OrthoDB" id="3830579at2759"/>
<dbReference type="Gene3D" id="3.30.70.100">
    <property type="match status" value="1"/>
</dbReference>
<evidence type="ECO:0008006" key="3">
    <source>
        <dbReference type="Google" id="ProtNLM"/>
    </source>
</evidence>
<keyword evidence="2" id="KW-1185">Reference proteome</keyword>
<dbReference type="Proteomes" id="UP000824998">
    <property type="component" value="Unassembled WGS sequence"/>
</dbReference>
<dbReference type="EMBL" id="MU251631">
    <property type="protein sequence ID" value="KAG9230975.1"/>
    <property type="molecule type" value="Genomic_DNA"/>
</dbReference>